<protein>
    <submittedName>
        <fullName evidence="3">Sensor histidine kinase</fullName>
        <ecNumber evidence="3">2.7.13.3</ecNumber>
    </submittedName>
</protein>
<dbReference type="InterPro" id="IPR010559">
    <property type="entry name" value="Sig_transdc_His_kin_internal"/>
</dbReference>
<gene>
    <name evidence="3" type="ORF">ACFSR2_06960</name>
</gene>
<keyword evidence="1" id="KW-1133">Transmembrane helix</keyword>
<dbReference type="PANTHER" id="PTHR34220:SF7">
    <property type="entry name" value="SENSOR HISTIDINE KINASE YPDA"/>
    <property type="match status" value="1"/>
</dbReference>
<proteinExistence type="predicted"/>
<keyword evidence="1" id="KW-0472">Membrane</keyword>
<accession>A0ABW5J3L6</accession>
<keyword evidence="3" id="KW-0808">Transferase</keyword>
<evidence type="ECO:0000256" key="1">
    <source>
        <dbReference type="SAM" id="Phobius"/>
    </source>
</evidence>
<evidence type="ECO:0000259" key="2">
    <source>
        <dbReference type="Pfam" id="PF06580"/>
    </source>
</evidence>
<feature type="transmembrane region" description="Helical" evidence="1">
    <location>
        <begin position="117"/>
        <end position="141"/>
    </location>
</feature>
<dbReference type="InterPro" id="IPR050640">
    <property type="entry name" value="Bact_2-comp_sensor_kinase"/>
</dbReference>
<dbReference type="GO" id="GO:0004673">
    <property type="term" value="F:protein histidine kinase activity"/>
    <property type="evidence" value="ECO:0007669"/>
    <property type="project" value="UniProtKB-EC"/>
</dbReference>
<feature type="transmembrane region" description="Helical" evidence="1">
    <location>
        <begin position="46"/>
        <end position="66"/>
    </location>
</feature>
<dbReference type="Proteomes" id="UP001597510">
    <property type="component" value="Unassembled WGS sequence"/>
</dbReference>
<keyword evidence="3" id="KW-0418">Kinase</keyword>
<name>A0ABW5J3L6_9BACT</name>
<keyword evidence="4" id="KW-1185">Reference proteome</keyword>
<feature type="transmembrane region" description="Helical" evidence="1">
    <location>
        <begin position="78"/>
        <end position="105"/>
    </location>
</feature>
<dbReference type="EC" id="2.7.13.3" evidence="3"/>
<dbReference type="EMBL" id="JBHULC010000006">
    <property type="protein sequence ID" value="MFD2520616.1"/>
    <property type="molecule type" value="Genomic_DNA"/>
</dbReference>
<evidence type="ECO:0000313" key="4">
    <source>
        <dbReference type="Proteomes" id="UP001597510"/>
    </source>
</evidence>
<reference evidence="4" key="1">
    <citation type="journal article" date="2019" name="Int. J. Syst. Evol. Microbiol.">
        <title>The Global Catalogue of Microorganisms (GCM) 10K type strain sequencing project: providing services to taxonomists for standard genome sequencing and annotation.</title>
        <authorList>
            <consortium name="The Broad Institute Genomics Platform"/>
            <consortium name="The Broad Institute Genome Sequencing Center for Infectious Disease"/>
            <person name="Wu L."/>
            <person name="Ma J."/>
        </authorList>
    </citation>
    <scope>NUCLEOTIDE SEQUENCE [LARGE SCALE GENOMIC DNA]</scope>
    <source>
        <strain evidence="4">KCTC 52344</strain>
    </source>
</reference>
<dbReference type="RefSeq" id="WP_340239656.1">
    <property type="nucleotide sequence ID" value="NZ_JBBEWC010000014.1"/>
</dbReference>
<organism evidence="3 4">
    <name type="scientific">Emticicia soli</name>
    <dbReference type="NCBI Taxonomy" id="2027878"/>
    <lineage>
        <taxon>Bacteria</taxon>
        <taxon>Pseudomonadati</taxon>
        <taxon>Bacteroidota</taxon>
        <taxon>Cytophagia</taxon>
        <taxon>Cytophagales</taxon>
        <taxon>Leadbetterellaceae</taxon>
        <taxon>Emticicia</taxon>
    </lineage>
</organism>
<sequence length="343" mass="39892">MKNIIVKINQNGHFLMFILLFAYVQSIYIRTVNRQKINIYTFTPEAALATLVGAGILFLIILFFIRKWQKSDLFNTPVILKIFGTSLLVFVVTMQLISLLIAMAFDTVERNFNLPTLSISLFSHFLDGIIYGSFFLTYYYYKSNKKHQQKLATYNTALAESKINQLKNQLNPHFLFNNLNILDQLIEEDKNKASDFLNEFAEIYRYVLHSIDKELVKTEEEIDFARQYFKLIQHKYGNAYQLRIESSNENGSIVPLTLQLLIENAVQHNLGTKEKPIYIHINVNRNVSVVNNINLKRNSKPTSGRALKNLKEQYKLLSENLIEIQQKEDKFSVVVPIIHKQSK</sequence>
<feature type="domain" description="Signal transduction histidine kinase internal region" evidence="2">
    <location>
        <begin position="162"/>
        <end position="238"/>
    </location>
</feature>
<comment type="caution">
    <text evidence="3">The sequence shown here is derived from an EMBL/GenBank/DDBJ whole genome shotgun (WGS) entry which is preliminary data.</text>
</comment>
<dbReference type="Pfam" id="PF06580">
    <property type="entry name" value="His_kinase"/>
    <property type="match status" value="1"/>
</dbReference>
<dbReference type="PANTHER" id="PTHR34220">
    <property type="entry name" value="SENSOR HISTIDINE KINASE YPDA"/>
    <property type="match status" value="1"/>
</dbReference>
<feature type="transmembrane region" description="Helical" evidence="1">
    <location>
        <begin position="12"/>
        <end position="31"/>
    </location>
</feature>
<keyword evidence="1" id="KW-0812">Transmembrane</keyword>
<evidence type="ECO:0000313" key="3">
    <source>
        <dbReference type="EMBL" id="MFD2520616.1"/>
    </source>
</evidence>